<dbReference type="Pfam" id="PF00436">
    <property type="entry name" value="SSB"/>
    <property type="match status" value="1"/>
</dbReference>
<keyword evidence="6" id="KW-1185">Reference proteome</keyword>
<dbReference type="GO" id="GO:0006260">
    <property type="term" value="P:DNA replication"/>
    <property type="evidence" value="ECO:0007669"/>
    <property type="project" value="InterPro"/>
</dbReference>
<name>A0A7W8G8T6_9SPIR</name>
<comment type="caution">
    <text evidence="5">The sequence shown here is derived from an EMBL/GenBank/DDBJ whole genome shotgun (WGS) entry which is preliminary data.</text>
</comment>
<dbReference type="PROSITE" id="PS50935">
    <property type="entry name" value="SSB"/>
    <property type="match status" value="1"/>
</dbReference>
<dbReference type="RefSeq" id="WP_184658457.1">
    <property type="nucleotide sequence ID" value="NZ_CP031518.1"/>
</dbReference>
<reference evidence="5 6" key="1">
    <citation type="submission" date="2020-08" db="EMBL/GenBank/DDBJ databases">
        <title>Genomic Encyclopedia of Type Strains, Phase IV (KMG-IV): sequencing the most valuable type-strain genomes for metagenomic binning, comparative biology and taxonomic classification.</title>
        <authorList>
            <person name="Goeker M."/>
        </authorList>
    </citation>
    <scope>NUCLEOTIDE SEQUENCE [LARGE SCALE GENOMIC DNA]</scope>
    <source>
        <strain evidence="5 6">DSM 103462</strain>
    </source>
</reference>
<dbReference type="CDD" id="cd04496">
    <property type="entry name" value="SSB_OBF"/>
    <property type="match status" value="1"/>
</dbReference>
<dbReference type="Gene3D" id="2.40.50.140">
    <property type="entry name" value="Nucleic acid-binding proteins"/>
    <property type="match status" value="1"/>
</dbReference>
<dbReference type="InterPro" id="IPR000424">
    <property type="entry name" value="Primosome_PriB/ssb"/>
</dbReference>
<evidence type="ECO:0000313" key="5">
    <source>
        <dbReference type="EMBL" id="MBB5225816.1"/>
    </source>
</evidence>
<dbReference type="Proteomes" id="UP000518887">
    <property type="component" value="Unassembled WGS sequence"/>
</dbReference>
<dbReference type="NCBIfam" id="TIGR00621">
    <property type="entry name" value="ssb"/>
    <property type="match status" value="1"/>
</dbReference>
<evidence type="ECO:0000256" key="3">
    <source>
        <dbReference type="RuleBase" id="RU000524"/>
    </source>
</evidence>
<keyword evidence="1 2" id="KW-0238">DNA-binding</keyword>
<accession>A0A7W8G8T6</accession>
<dbReference type="InterPro" id="IPR012340">
    <property type="entry name" value="NA-bd_OB-fold"/>
</dbReference>
<organism evidence="5 6">
    <name type="scientific">Treponema ruminis</name>
    <dbReference type="NCBI Taxonomy" id="744515"/>
    <lineage>
        <taxon>Bacteria</taxon>
        <taxon>Pseudomonadati</taxon>
        <taxon>Spirochaetota</taxon>
        <taxon>Spirochaetia</taxon>
        <taxon>Spirochaetales</taxon>
        <taxon>Treponemataceae</taxon>
        <taxon>Treponema</taxon>
    </lineage>
</organism>
<dbReference type="EMBL" id="JACHFQ010000003">
    <property type="protein sequence ID" value="MBB5225816.1"/>
    <property type="molecule type" value="Genomic_DNA"/>
</dbReference>
<sequence>MNQMNQILIEGRVVRDCHVKATPKGTRVCTVPIATNRSYKDMNGEFQTEVAFFDVEAWGENFSSRIARMATKGRGLRVVGRLKQERWKTPEGKSLSKVFIVAEHIDFQPAKIEENAEDAKNAAELAAKGVMAESQSDSGENEFLDGDGGEAVF</sequence>
<feature type="compositionally biased region" description="Acidic residues" evidence="4">
    <location>
        <begin position="139"/>
        <end position="153"/>
    </location>
</feature>
<evidence type="ECO:0000256" key="2">
    <source>
        <dbReference type="PIRNR" id="PIRNR002070"/>
    </source>
</evidence>
<dbReference type="AlphaFoldDB" id="A0A7W8G8T6"/>
<evidence type="ECO:0000313" key="6">
    <source>
        <dbReference type="Proteomes" id="UP000518887"/>
    </source>
</evidence>
<feature type="region of interest" description="Disordered" evidence="4">
    <location>
        <begin position="131"/>
        <end position="153"/>
    </location>
</feature>
<protein>
    <recommendedName>
        <fullName evidence="2 3">Single-stranded DNA-binding protein</fullName>
    </recommendedName>
</protein>
<dbReference type="InterPro" id="IPR011344">
    <property type="entry name" value="ssDNA-bd"/>
</dbReference>
<dbReference type="SUPFAM" id="SSF50249">
    <property type="entry name" value="Nucleic acid-binding proteins"/>
    <property type="match status" value="1"/>
</dbReference>
<gene>
    <name evidence="5" type="ORF">HNP76_001173</name>
</gene>
<dbReference type="GO" id="GO:0003697">
    <property type="term" value="F:single-stranded DNA binding"/>
    <property type="evidence" value="ECO:0007669"/>
    <property type="project" value="InterPro"/>
</dbReference>
<proteinExistence type="predicted"/>
<evidence type="ECO:0000256" key="1">
    <source>
        <dbReference type="ARBA" id="ARBA00023125"/>
    </source>
</evidence>
<dbReference type="PIRSF" id="PIRSF002070">
    <property type="entry name" value="SSB"/>
    <property type="match status" value="1"/>
</dbReference>
<evidence type="ECO:0000256" key="4">
    <source>
        <dbReference type="SAM" id="MobiDB-lite"/>
    </source>
</evidence>